<comment type="caution">
    <text evidence="8">The sequence shown here is derived from an EMBL/GenBank/DDBJ whole genome shotgun (WGS) entry which is preliminary data.</text>
</comment>
<name>A0ABP9VS19_9BACT</name>
<dbReference type="Gene3D" id="2.120.10.30">
    <property type="entry name" value="TolB, C-terminal domain"/>
    <property type="match status" value="1"/>
</dbReference>
<dbReference type="SUPFAM" id="SSF50952">
    <property type="entry name" value="Soluble quinoprotein glucose dehydrogenase"/>
    <property type="match status" value="1"/>
</dbReference>
<evidence type="ECO:0000256" key="3">
    <source>
        <dbReference type="ARBA" id="ARBA00023004"/>
    </source>
</evidence>
<dbReference type="Pfam" id="PF00754">
    <property type="entry name" value="F5_F8_type_C"/>
    <property type="match status" value="1"/>
</dbReference>
<dbReference type="PANTHER" id="PTHR33546:SF1">
    <property type="entry name" value="LARGE, MULTIFUNCTIONAL SECRETED PROTEIN"/>
    <property type="match status" value="1"/>
</dbReference>
<evidence type="ECO:0000259" key="6">
    <source>
        <dbReference type="PROSITE" id="PS50022"/>
    </source>
</evidence>
<dbReference type="Gene3D" id="1.10.760.10">
    <property type="entry name" value="Cytochrome c-like domain"/>
    <property type="match status" value="1"/>
</dbReference>
<dbReference type="EMBL" id="BAABRO010000006">
    <property type="protein sequence ID" value="GAA5507596.1"/>
    <property type="molecule type" value="Genomic_DNA"/>
</dbReference>
<dbReference type="NCBIfam" id="TIGR02603">
    <property type="entry name" value="CxxCH_TIGR02603"/>
    <property type="match status" value="1"/>
</dbReference>
<dbReference type="InterPro" id="IPR029010">
    <property type="entry name" value="ThuA-like"/>
</dbReference>
<organism evidence="8 9">
    <name type="scientific">Novipirellula caenicola</name>
    <dbReference type="NCBI Taxonomy" id="1536901"/>
    <lineage>
        <taxon>Bacteria</taxon>
        <taxon>Pseudomonadati</taxon>
        <taxon>Planctomycetota</taxon>
        <taxon>Planctomycetia</taxon>
        <taxon>Pirellulales</taxon>
        <taxon>Pirellulaceae</taxon>
        <taxon>Novipirellula</taxon>
    </lineage>
</organism>
<dbReference type="InterPro" id="IPR000421">
    <property type="entry name" value="FA58C"/>
</dbReference>
<proteinExistence type="predicted"/>
<dbReference type="Gene3D" id="2.60.120.260">
    <property type="entry name" value="Galactose-binding domain-like"/>
    <property type="match status" value="1"/>
</dbReference>
<dbReference type="InterPro" id="IPR011042">
    <property type="entry name" value="6-blade_b-propeller_TolB-like"/>
</dbReference>
<dbReference type="InterPro" id="IPR008979">
    <property type="entry name" value="Galactose-bd-like_sf"/>
</dbReference>
<evidence type="ECO:0000313" key="9">
    <source>
        <dbReference type="Proteomes" id="UP001416858"/>
    </source>
</evidence>
<evidence type="ECO:0000256" key="1">
    <source>
        <dbReference type="ARBA" id="ARBA00022617"/>
    </source>
</evidence>
<dbReference type="InterPro" id="IPR013427">
    <property type="entry name" value="Haem-bd_dom_put"/>
</dbReference>
<feature type="chain" id="PRO_5045084546" description="Trehalose utilization" evidence="5">
    <location>
        <begin position="26"/>
        <end position="1403"/>
    </location>
</feature>
<sequence length="1403" mass="153646">MNSLRFLSVIAASLCFVATARPSFADAPALKPLRALLIAGGCCHDYANQQEALCKGIQSRANIQVDVYWTDNSTTAPVLPIYENPNWAKRYDVIIHDECAADIKDQAIVDRIVQTHQTIPAVHLHCAMHSFRTGSDAWFEHLGLQSSGHGPQEPIEIQFVDTKHPITETLSDWTTIKEELYNNVKLFGAHPLAIGKQAVGSGDNARVDQAVVAWTNEMQGARSFSTTIGHNTETVEDPRYLELVTRGVLWACGKLSPEYLQPFAGENKVTFIDKEKFKAPLSISLGDMPDDATLVKAKSSSTQTSQDAYLAVDGNKETRWCADGASYPQWLQLELDKPHVVREIEITWEFPDRTYQYKVEGSIDGKSWSMLLDQSSASTAINEPQALTTHSPTKFIRITGISSSGGWCSIREVKLSGEGIGPLWPADAEKKAFVPLSPDPYAKQGNVYPTIQTLTADQEATLLADVKVPDGFEATLFAAPPAVNYPVFVAADVDGTLYVSSDGNGSLGRNPRRGRVIRLRDLDNDGRADETKVFCEVDAPRGLVWDHDRLYLMHPPHLSAFIDHDGDGEADEQKILVKNLAFDYGKRPADHTTNGVSLGVDGWLYIAGGDFGFINAEGTDGRRLTHRGGGVIRVRPDGTGLEIHSTGTRNILEVAISPEMEMFARDNTNDGGGWDVRLHHFTGTDDHGYPRLYKNFSEECVQPLADYGGGSGCGAVYIDEPGFGEWNHAPFTADWGTGALYRHTVAPKGASYEETKSPEPFIRMTRPTDADVDGNSRVYCASWRGATFDWNGPNVGYIVCVKPKAFSPTPLPKFESLRDDQLVEVMNSPSARRRMEAERELMRRGNAVHRQLLRRGLAKRNEQRTLVESLQGDTTDPDSIARCIAALRSDDPVIVHVAIRSLAKRNAYDACFAALDDQSVSAQPVLRSLAMMHHPTVVAGLIQRIAKETAPDRREAILEALCRLHFQEGQWNGDSWGTRPDTRGPYYQPTPWSETDKIAAVLKQTLREASGDAAAKLITLMNRNRIESSDSLTRLVQLAKQDSKLIGQLVTQLTAENTVPRDAVHVLVAAANRSDLSAATLADIVNLLSTVDDRDSAVSMIAALATLQQHAESKKQNAKELVRARNALINAPWLDTQTSTLVNLASSSDSADALWAEAAIIAVASRSNASPENRELAKQTIDNAWQDANRRVRLMQAAAAIENHFLDAEILAARSDADTSIANTAKSIVKQMQIAEIAQDDSAMISSLTTSEAAEQAVAMEGNLAIGKQIFTKANCVACHTISEDEVQKGPFLGNIAKTYKRPDLATAILEPSKTIAQGFVTNSILTLDGVVLTGFVTNEQSDRVTIRDQQGKETMILKDDIEVRQTSPISVMPEGVMKDYTTHELASLLDYLESLAAANAKQ</sequence>
<dbReference type="RefSeq" id="WP_345684452.1">
    <property type="nucleotide sequence ID" value="NZ_BAABRO010000006.1"/>
</dbReference>
<dbReference type="PANTHER" id="PTHR33546">
    <property type="entry name" value="LARGE, MULTIFUNCTIONAL SECRETED PROTEIN-RELATED"/>
    <property type="match status" value="1"/>
</dbReference>
<dbReference type="InterPro" id="IPR055557">
    <property type="entry name" value="DUF7133"/>
</dbReference>
<dbReference type="Pfam" id="PF06283">
    <property type="entry name" value="ThuA"/>
    <property type="match status" value="1"/>
</dbReference>
<dbReference type="Pfam" id="PF00034">
    <property type="entry name" value="Cytochrom_C"/>
    <property type="match status" value="1"/>
</dbReference>
<keyword evidence="2 4" id="KW-0479">Metal-binding</keyword>
<dbReference type="InterPro" id="IPR029062">
    <property type="entry name" value="Class_I_gatase-like"/>
</dbReference>
<keyword evidence="9" id="KW-1185">Reference proteome</keyword>
<keyword evidence="3 4" id="KW-0408">Iron</keyword>
<dbReference type="Proteomes" id="UP001416858">
    <property type="component" value="Unassembled WGS sequence"/>
</dbReference>
<dbReference type="InterPro" id="IPR016024">
    <property type="entry name" value="ARM-type_fold"/>
</dbReference>
<dbReference type="Pfam" id="PF23500">
    <property type="entry name" value="DUF7133"/>
    <property type="match status" value="1"/>
</dbReference>
<accession>A0ABP9VS19</accession>
<reference evidence="8 9" key="1">
    <citation type="submission" date="2024-02" db="EMBL/GenBank/DDBJ databases">
        <title>Rhodopirellula caenicola NBRC 110016.</title>
        <authorList>
            <person name="Ichikawa N."/>
            <person name="Katano-Makiyama Y."/>
            <person name="Hidaka K."/>
        </authorList>
    </citation>
    <scope>NUCLEOTIDE SEQUENCE [LARGE SCALE GENOMIC DNA]</scope>
    <source>
        <strain evidence="8 9">NBRC 110016</strain>
    </source>
</reference>
<evidence type="ECO:0000259" key="7">
    <source>
        <dbReference type="PROSITE" id="PS51007"/>
    </source>
</evidence>
<evidence type="ECO:0000256" key="2">
    <source>
        <dbReference type="ARBA" id="ARBA00022723"/>
    </source>
</evidence>
<feature type="domain" description="Cytochrome c" evidence="7">
    <location>
        <begin position="1262"/>
        <end position="1397"/>
    </location>
</feature>
<dbReference type="InterPro" id="IPR036909">
    <property type="entry name" value="Cyt_c-like_dom_sf"/>
</dbReference>
<dbReference type="SUPFAM" id="SSF49785">
    <property type="entry name" value="Galactose-binding domain-like"/>
    <property type="match status" value="1"/>
</dbReference>
<dbReference type="Gene3D" id="3.40.50.880">
    <property type="match status" value="1"/>
</dbReference>
<dbReference type="PROSITE" id="PS51007">
    <property type="entry name" value="CYTC"/>
    <property type="match status" value="1"/>
</dbReference>
<dbReference type="SUPFAM" id="SSF52317">
    <property type="entry name" value="Class I glutamine amidotransferase-like"/>
    <property type="match status" value="1"/>
</dbReference>
<gene>
    <name evidence="8" type="ORF">Rcae01_03053</name>
</gene>
<feature type="domain" description="F5/8 type C" evidence="6">
    <location>
        <begin position="276"/>
        <end position="418"/>
    </location>
</feature>
<keyword evidence="1 4" id="KW-0349">Heme</keyword>
<evidence type="ECO:0008006" key="10">
    <source>
        <dbReference type="Google" id="ProtNLM"/>
    </source>
</evidence>
<evidence type="ECO:0000256" key="5">
    <source>
        <dbReference type="SAM" id="SignalP"/>
    </source>
</evidence>
<feature type="signal peptide" evidence="5">
    <location>
        <begin position="1"/>
        <end position="25"/>
    </location>
</feature>
<dbReference type="SUPFAM" id="SSF46626">
    <property type="entry name" value="Cytochrome c"/>
    <property type="match status" value="1"/>
</dbReference>
<dbReference type="InterPro" id="IPR009056">
    <property type="entry name" value="Cyt_c-like_dom"/>
</dbReference>
<keyword evidence="5" id="KW-0732">Signal</keyword>
<dbReference type="PROSITE" id="PS50022">
    <property type="entry name" value="FA58C_3"/>
    <property type="match status" value="1"/>
</dbReference>
<protein>
    <recommendedName>
        <fullName evidence="10">Trehalose utilization</fullName>
    </recommendedName>
</protein>
<dbReference type="SUPFAM" id="SSF48371">
    <property type="entry name" value="ARM repeat"/>
    <property type="match status" value="1"/>
</dbReference>
<evidence type="ECO:0000313" key="8">
    <source>
        <dbReference type="EMBL" id="GAA5507596.1"/>
    </source>
</evidence>
<dbReference type="InterPro" id="IPR011041">
    <property type="entry name" value="Quinoprot_gluc/sorb_DH_b-prop"/>
</dbReference>
<evidence type="ECO:0000256" key="4">
    <source>
        <dbReference type="PROSITE-ProRule" id="PRU00433"/>
    </source>
</evidence>